<dbReference type="AlphaFoldDB" id="A0A857J5H4"/>
<dbReference type="Proteomes" id="UP000464787">
    <property type="component" value="Chromosome"/>
</dbReference>
<sequence length="115" mass="12730">MSVVNFLLFIFRRPALGLLFALCGCESLTAPLGQEAKNSDPPVFTPSGYERQKSVICMQERRKTPNKIPLTPRRFSIPVEVLMPKTPCLELQANGQLVEVPGQCGLIPREAKSCD</sequence>
<dbReference type="EMBL" id="CP047650">
    <property type="protein sequence ID" value="QHI98085.1"/>
    <property type="molecule type" value="Genomic_DNA"/>
</dbReference>
<dbReference type="RefSeq" id="WP_160551602.1">
    <property type="nucleotide sequence ID" value="NZ_CP047650.1"/>
</dbReference>
<protein>
    <recommendedName>
        <fullName evidence="4">Lipoprotein</fullName>
    </recommendedName>
</protein>
<accession>A0A857J5H4</accession>
<evidence type="ECO:0000256" key="1">
    <source>
        <dbReference type="SAM" id="SignalP"/>
    </source>
</evidence>
<name>A0A857J5H4_9BURK</name>
<gene>
    <name evidence="2" type="ORF">GT347_08805</name>
</gene>
<proteinExistence type="predicted"/>
<evidence type="ECO:0008006" key="4">
    <source>
        <dbReference type="Google" id="ProtNLM"/>
    </source>
</evidence>
<organism evidence="2 3">
    <name type="scientific">Xylophilus rhododendri</name>
    <dbReference type="NCBI Taxonomy" id="2697032"/>
    <lineage>
        <taxon>Bacteria</taxon>
        <taxon>Pseudomonadati</taxon>
        <taxon>Pseudomonadota</taxon>
        <taxon>Betaproteobacteria</taxon>
        <taxon>Burkholderiales</taxon>
        <taxon>Xylophilus</taxon>
    </lineage>
</organism>
<feature type="signal peptide" evidence="1">
    <location>
        <begin position="1"/>
        <end position="17"/>
    </location>
</feature>
<keyword evidence="1" id="KW-0732">Signal</keyword>
<feature type="chain" id="PRO_5032474389" description="Lipoprotein" evidence="1">
    <location>
        <begin position="18"/>
        <end position="115"/>
    </location>
</feature>
<evidence type="ECO:0000313" key="2">
    <source>
        <dbReference type="EMBL" id="QHI98085.1"/>
    </source>
</evidence>
<reference evidence="2 3" key="1">
    <citation type="submission" date="2020-01" db="EMBL/GenBank/DDBJ databases">
        <title>Genome sequencing of strain KACC 21265.</title>
        <authorList>
            <person name="Heo J."/>
            <person name="Kim S.-J."/>
            <person name="Kim J.-S."/>
            <person name="Hong S.-B."/>
            <person name="Kwon S.-W."/>
        </authorList>
    </citation>
    <scope>NUCLEOTIDE SEQUENCE [LARGE SCALE GENOMIC DNA]</scope>
    <source>
        <strain evidence="2 3">KACC 21265</strain>
    </source>
</reference>
<evidence type="ECO:0000313" key="3">
    <source>
        <dbReference type="Proteomes" id="UP000464787"/>
    </source>
</evidence>
<keyword evidence="3" id="KW-1185">Reference proteome</keyword>
<dbReference type="KEGG" id="xyk:GT347_08805"/>